<reference evidence="1" key="1">
    <citation type="journal article" date="2020" name="mSystems">
        <title>Genome- and Community-Level Interaction Insights into Carbon Utilization and Element Cycling Functions of Hydrothermarchaeota in Hydrothermal Sediment.</title>
        <authorList>
            <person name="Zhou Z."/>
            <person name="Liu Y."/>
            <person name="Xu W."/>
            <person name="Pan J."/>
            <person name="Luo Z.H."/>
            <person name="Li M."/>
        </authorList>
    </citation>
    <scope>NUCLEOTIDE SEQUENCE [LARGE SCALE GENOMIC DNA]</scope>
    <source>
        <strain evidence="1">HyVt-45</strain>
    </source>
</reference>
<gene>
    <name evidence="1" type="ORF">ENJ03_02170</name>
</gene>
<proteinExistence type="predicted"/>
<organism evidence="1">
    <name type="scientific">Desulfofervidus auxilii</name>
    <dbReference type="NCBI Taxonomy" id="1621989"/>
    <lineage>
        <taxon>Bacteria</taxon>
        <taxon>Pseudomonadati</taxon>
        <taxon>Thermodesulfobacteriota</taxon>
        <taxon>Candidatus Desulfofervidia</taxon>
        <taxon>Candidatus Desulfofervidales</taxon>
        <taxon>Candidatus Desulfofervidaceae</taxon>
        <taxon>Candidatus Desulfofervidus</taxon>
    </lineage>
</organism>
<sequence length="43" mass="5019">MATFKYQAKSLTGQLIKGFLEAKEQKEAVRKLRERQLIPIKLD</sequence>
<dbReference type="Proteomes" id="UP000886268">
    <property type="component" value="Unassembled WGS sequence"/>
</dbReference>
<dbReference type="AlphaFoldDB" id="A0A7V1I3Z7"/>
<comment type="caution">
    <text evidence="1">The sequence shown here is derived from an EMBL/GenBank/DDBJ whole genome shotgun (WGS) entry which is preliminary data.</text>
</comment>
<dbReference type="EMBL" id="DRKW01000124">
    <property type="protein sequence ID" value="HEB74010.1"/>
    <property type="molecule type" value="Genomic_DNA"/>
</dbReference>
<feature type="non-terminal residue" evidence="1">
    <location>
        <position position="43"/>
    </location>
</feature>
<protein>
    <submittedName>
        <fullName evidence="1">Type II secretion system F family protein</fullName>
    </submittedName>
</protein>
<name>A0A7V1I3Z7_DESA2</name>
<evidence type="ECO:0000313" key="1">
    <source>
        <dbReference type="EMBL" id="HEB74010.1"/>
    </source>
</evidence>
<accession>A0A7V1I3Z7</accession>